<organism evidence="1 2">
    <name type="scientific">Bacteroides intestinalis</name>
    <dbReference type="NCBI Taxonomy" id="329854"/>
    <lineage>
        <taxon>Bacteria</taxon>
        <taxon>Pseudomonadati</taxon>
        <taxon>Bacteroidota</taxon>
        <taxon>Bacteroidia</taxon>
        <taxon>Bacteroidales</taxon>
        <taxon>Bacteroidaceae</taxon>
        <taxon>Bacteroides</taxon>
    </lineage>
</organism>
<accession>A0A414L7Y9</accession>
<dbReference type="RefSeq" id="WP_022392837.1">
    <property type="nucleotide sequence ID" value="NZ_JADNIJ010000008.1"/>
</dbReference>
<proteinExistence type="predicted"/>
<dbReference type="Proteomes" id="UP000285650">
    <property type="component" value="Unassembled WGS sequence"/>
</dbReference>
<name>A0A414L7Y9_9BACE</name>
<protein>
    <submittedName>
        <fullName evidence="1">Uncharacterized protein</fullName>
    </submittedName>
</protein>
<evidence type="ECO:0000313" key="1">
    <source>
        <dbReference type="EMBL" id="RHE90728.1"/>
    </source>
</evidence>
<dbReference type="EMBL" id="QSKV01000009">
    <property type="protein sequence ID" value="RHE90728.1"/>
    <property type="molecule type" value="Genomic_DNA"/>
</dbReference>
<comment type="caution">
    <text evidence="1">The sequence shown here is derived from an EMBL/GenBank/DDBJ whole genome shotgun (WGS) entry which is preliminary data.</text>
</comment>
<sequence>MIRQELKEAYINEAMSLVNDEAMMQQALRALRSIKMQRSKMPCNYTIEELEERLELSEDSIRAGRTYTTEELRKRHPLCD</sequence>
<dbReference type="AlphaFoldDB" id="A0A414L7Y9"/>
<evidence type="ECO:0000313" key="2">
    <source>
        <dbReference type="Proteomes" id="UP000285650"/>
    </source>
</evidence>
<reference evidence="1 2" key="1">
    <citation type="submission" date="2018-08" db="EMBL/GenBank/DDBJ databases">
        <title>A genome reference for cultivated species of the human gut microbiota.</title>
        <authorList>
            <person name="Zou Y."/>
            <person name="Xue W."/>
            <person name="Luo G."/>
        </authorList>
    </citation>
    <scope>NUCLEOTIDE SEQUENCE [LARGE SCALE GENOMIC DNA]</scope>
    <source>
        <strain evidence="1 2">AM27-17</strain>
    </source>
</reference>
<gene>
    <name evidence="1" type="ORF">DW712_14215</name>
</gene>